<dbReference type="Pfam" id="PF12833">
    <property type="entry name" value="HTH_18"/>
    <property type="match status" value="1"/>
</dbReference>
<name>A0ABX3DB23_9VIBR</name>
<keyword evidence="1" id="KW-0805">Transcription regulation</keyword>
<evidence type="ECO:0000313" key="5">
    <source>
        <dbReference type="EMBL" id="OHY94893.1"/>
    </source>
</evidence>
<dbReference type="PANTHER" id="PTHR47894:SF4">
    <property type="entry name" value="HTH-TYPE TRANSCRIPTIONAL REGULATOR GADX"/>
    <property type="match status" value="1"/>
</dbReference>
<gene>
    <name evidence="5" type="ORF">BI375_14685</name>
</gene>
<protein>
    <submittedName>
        <fullName evidence="5">AraC family transcriptional regulator</fullName>
    </submittedName>
</protein>
<evidence type="ECO:0000256" key="3">
    <source>
        <dbReference type="ARBA" id="ARBA00023163"/>
    </source>
</evidence>
<accession>A0ABX3DB23</accession>
<keyword evidence="3" id="KW-0804">Transcription</keyword>
<evidence type="ECO:0000259" key="4">
    <source>
        <dbReference type="PROSITE" id="PS01124"/>
    </source>
</evidence>
<dbReference type="PANTHER" id="PTHR47894">
    <property type="entry name" value="HTH-TYPE TRANSCRIPTIONAL REGULATOR GADX"/>
    <property type="match status" value="1"/>
</dbReference>
<evidence type="ECO:0000313" key="6">
    <source>
        <dbReference type="Proteomes" id="UP000180133"/>
    </source>
</evidence>
<reference evidence="5 6" key="1">
    <citation type="submission" date="2016-09" db="EMBL/GenBank/DDBJ databases">
        <title>Isolation, identification and antibiotic sensitivity analysis of bacterial pathogen from juvenile Hippocampus erectus with tail-rotted disease.</title>
        <authorList>
            <person name="Yang Q."/>
        </authorList>
    </citation>
    <scope>NUCLEOTIDE SEQUENCE [LARGE SCALE GENOMIC DNA]</scope>
    <source>
        <strain evidence="5 6">HM-10</strain>
    </source>
</reference>
<dbReference type="SUPFAM" id="SSF46689">
    <property type="entry name" value="Homeodomain-like"/>
    <property type="match status" value="1"/>
</dbReference>
<dbReference type="InterPro" id="IPR009057">
    <property type="entry name" value="Homeodomain-like_sf"/>
</dbReference>
<comment type="caution">
    <text evidence="5">The sequence shown here is derived from an EMBL/GenBank/DDBJ whole genome shotgun (WGS) entry which is preliminary data.</text>
</comment>
<organism evidence="5 6">
    <name type="scientific">Vibrio rotiferianus</name>
    <dbReference type="NCBI Taxonomy" id="190895"/>
    <lineage>
        <taxon>Bacteria</taxon>
        <taxon>Pseudomonadati</taxon>
        <taxon>Pseudomonadota</taxon>
        <taxon>Gammaproteobacteria</taxon>
        <taxon>Vibrionales</taxon>
        <taxon>Vibrionaceae</taxon>
        <taxon>Vibrio</taxon>
    </lineage>
</organism>
<dbReference type="InterPro" id="IPR018060">
    <property type="entry name" value="HTH_AraC"/>
</dbReference>
<proteinExistence type="predicted"/>
<sequence>MFKTFSYKGVAVQKLRNVVIVNPSIIWIVNGEKKLSIGNNGFLLKPTDSIIISANKKIVFENIPKNGLFYSKQLCFLTKPNAELIRLSRDNAVDEQSRLVKLDSHFKQILELIFQSDSILKNQDTRRLWVEGIYSTLAEKGLLHLLFPSHEITFDEKVYDLLESLTPEEHKIDTVCLYLGVSKPTLIRRLKKTGTQFKRIVKQVRMNKALHLIQNGVKSLDDIANFCGYQSVQLFSQYFVEQIGMDPISYMTSLSCEKENISKHTYFND</sequence>
<dbReference type="Gene3D" id="1.10.10.60">
    <property type="entry name" value="Homeodomain-like"/>
    <property type="match status" value="1"/>
</dbReference>
<keyword evidence="2" id="KW-0238">DNA-binding</keyword>
<dbReference type="Proteomes" id="UP000180133">
    <property type="component" value="Unassembled WGS sequence"/>
</dbReference>
<dbReference type="EMBL" id="MKFT01000004">
    <property type="protein sequence ID" value="OHY94893.1"/>
    <property type="molecule type" value="Genomic_DNA"/>
</dbReference>
<feature type="domain" description="HTH araC/xylS-type" evidence="4">
    <location>
        <begin position="156"/>
        <end position="253"/>
    </location>
</feature>
<keyword evidence="6" id="KW-1185">Reference proteome</keyword>
<evidence type="ECO:0000256" key="1">
    <source>
        <dbReference type="ARBA" id="ARBA00023015"/>
    </source>
</evidence>
<dbReference type="SMART" id="SM00342">
    <property type="entry name" value="HTH_ARAC"/>
    <property type="match status" value="1"/>
</dbReference>
<evidence type="ECO:0000256" key="2">
    <source>
        <dbReference type="ARBA" id="ARBA00023125"/>
    </source>
</evidence>
<dbReference type="PROSITE" id="PS01124">
    <property type="entry name" value="HTH_ARAC_FAMILY_2"/>
    <property type="match status" value="1"/>
</dbReference>
<dbReference type="RefSeq" id="WP_071235675.1">
    <property type="nucleotide sequence ID" value="NZ_KV861322.1"/>
</dbReference>